<evidence type="ECO:0000256" key="9">
    <source>
        <dbReference type="ARBA" id="ARBA00023170"/>
    </source>
</evidence>
<keyword evidence="3 12" id="KW-0919">Taste</keyword>
<evidence type="ECO:0000256" key="6">
    <source>
        <dbReference type="ARBA" id="ARBA00022989"/>
    </source>
</evidence>
<evidence type="ECO:0000256" key="1">
    <source>
        <dbReference type="ARBA" id="ARBA00004141"/>
    </source>
</evidence>
<reference evidence="15" key="3">
    <citation type="submission" date="2025-09" db="UniProtKB">
        <authorList>
            <consortium name="Ensembl"/>
        </authorList>
    </citation>
    <scope>IDENTIFICATION</scope>
</reference>
<evidence type="ECO:0000256" key="2">
    <source>
        <dbReference type="ARBA" id="ARBA00007376"/>
    </source>
</evidence>
<accession>H2ZUW4</accession>
<feature type="transmembrane region" description="Helical" evidence="13">
    <location>
        <begin position="200"/>
        <end position="218"/>
    </location>
</feature>
<dbReference type="AlphaFoldDB" id="H2ZUW4"/>
<keyword evidence="4 12" id="KW-0716">Sensory transduction</keyword>
<dbReference type="GeneTree" id="ENSGT01150000286961"/>
<dbReference type="PANTHER" id="PTHR11394">
    <property type="entry name" value="TASTE RECEPTOR TYPE 2"/>
    <property type="match status" value="1"/>
</dbReference>
<dbReference type="SUPFAM" id="SSF81321">
    <property type="entry name" value="Family A G protein-coupled receptor-like"/>
    <property type="match status" value="1"/>
</dbReference>
<dbReference type="Proteomes" id="UP000008672">
    <property type="component" value="Unassembled WGS sequence"/>
</dbReference>
<dbReference type="InterPro" id="IPR017452">
    <property type="entry name" value="GPCR_Rhodpsn_7TM"/>
</dbReference>
<dbReference type="GO" id="GO:0004930">
    <property type="term" value="F:G protein-coupled receptor activity"/>
    <property type="evidence" value="ECO:0007669"/>
    <property type="project" value="UniProtKB-KW"/>
</dbReference>
<evidence type="ECO:0000256" key="11">
    <source>
        <dbReference type="RuleBase" id="RU004423"/>
    </source>
</evidence>
<protein>
    <recommendedName>
        <fullName evidence="12">Taste receptor type 2</fullName>
    </recommendedName>
</protein>
<organism evidence="15 16">
    <name type="scientific">Latimeria chalumnae</name>
    <name type="common">Coelacanth</name>
    <dbReference type="NCBI Taxonomy" id="7897"/>
    <lineage>
        <taxon>Eukaryota</taxon>
        <taxon>Metazoa</taxon>
        <taxon>Chordata</taxon>
        <taxon>Craniata</taxon>
        <taxon>Vertebrata</taxon>
        <taxon>Euteleostomi</taxon>
        <taxon>Coelacanthiformes</taxon>
        <taxon>Coelacanthidae</taxon>
        <taxon>Latimeria</taxon>
    </lineage>
</organism>
<keyword evidence="6 13" id="KW-1133">Transmembrane helix</keyword>
<dbReference type="FunCoup" id="H2ZUW4">
    <property type="interactions" value="529"/>
</dbReference>
<feature type="transmembrane region" description="Helical" evidence="13">
    <location>
        <begin position="274"/>
        <end position="298"/>
    </location>
</feature>
<evidence type="ECO:0000313" key="16">
    <source>
        <dbReference type="Proteomes" id="UP000008672"/>
    </source>
</evidence>
<feature type="transmembrane region" description="Helical" evidence="13">
    <location>
        <begin position="58"/>
        <end position="83"/>
    </location>
</feature>
<keyword evidence="10 12" id="KW-0807">Transducer</keyword>
<feature type="transmembrane region" description="Helical" evidence="13">
    <location>
        <begin position="239"/>
        <end position="262"/>
    </location>
</feature>
<dbReference type="EMBL" id="AFYH01263357">
    <property type="status" value="NOT_ANNOTATED_CDS"/>
    <property type="molecule type" value="Genomic_DNA"/>
</dbReference>
<dbReference type="Gene3D" id="1.20.1070.10">
    <property type="entry name" value="Rhodopsin 7-helix transmembrane proteins"/>
    <property type="match status" value="1"/>
</dbReference>
<dbReference type="Pfam" id="PF05296">
    <property type="entry name" value="TAS2R"/>
    <property type="match status" value="1"/>
</dbReference>
<reference evidence="16" key="1">
    <citation type="submission" date="2011-08" db="EMBL/GenBank/DDBJ databases">
        <title>The draft genome of Latimeria chalumnae.</title>
        <authorList>
            <person name="Di Palma F."/>
            <person name="Alfoldi J."/>
            <person name="Johnson J."/>
            <person name="Berlin A."/>
            <person name="Gnerre S."/>
            <person name="Jaffe D."/>
            <person name="MacCallum I."/>
            <person name="Young S."/>
            <person name="Walker B.J."/>
            <person name="Lander E."/>
            <person name="Lindblad-Toh K."/>
        </authorList>
    </citation>
    <scope>NUCLEOTIDE SEQUENCE [LARGE SCALE GENOMIC DNA]</scope>
    <source>
        <strain evidence="16">Wild caught</strain>
    </source>
</reference>
<evidence type="ECO:0000256" key="4">
    <source>
        <dbReference type="ARBA" id="ARBA00022606"/>
    </source>
</evidence>
<keyword evidence="8 12" id="KW-0472">Membrane</keyword>
<dbReference type="Ensembl" id="ENSLACT00000001196.1">
    <property type="protein sequence ID" value="ENSLACP00000001185.1"/>
    <property type="gene ID" value="ENSLACG00000001061.1"/>
</dbReference>
<comment type="subcellular location">
    <subcellularLocation>
        <location evidence="1 12">Membrane</location>
        <topology evidence="1 12">Multi-pass membrane protein</topology>
    </subcellularLocation>
</comment>
<feature type="transmembrane region" description="Helical" evidence="13">
    <location>
        <begin position="141"/>
        <end position="162"/>
    </location>
</feature>
<reference evidence="15" key="2">
    <citation type="submission" date="2025-08" db="UniProtKB">
        <authorList>
            <consortium name="Ensembl"/>
        </authorList>
    </citation>
    <scope>IDENTIFICATION</scope>
</reference>
<dbReference type="PROSITE" id="PS50262">
    <property type="entry name" value="G_PROTEIN_RECEP_F1_2"/>
    <property type="match status" value="1"/>
</dbReference>
<feature type="domain" description="G-protein coupled receptors family 1 profile" evidence="14">
    <location>
        <begin position="35"/>
        <end position="256"/>
    </location>
</feature>
<dbReference type="GO" id="GO:0016020">
    <property type="term" value="C:membrane"/>
    <property type="evidence" value="ECO:0007669"/>
    <property type="project" value="UniProtKB-SubCell"/>
</dbReference>
<feature type="transmembrane region" description="Helical" evidence="13">
    <location>
        <begin position="103"/>
        <end position="121"/>
    </location>
</feature>
<feature type="transmembrane region" description="Helical" evidence="13">
    <location>
        <begin position="27"/>
        <end position="46"/>
    </location>
</feature>
<dbReference type="HOGENOM" id="CLU_072337_0_0_1"/>
<dbReference type="eggNOG" id="ENOG502SY8P">
    <property type="taxonomic scope" value="Eukaryota"/>
</dbReference>
<dbReference type="InParanoid" id="H2ZUW4"/>
<proteinExistence type="inferred from homology"/>
<evidence type="ECO:0000256" key="7">
    <source>
        <dbReference type="ARBA" id="ARBA00023040"/>
    </source>
</evidence>
<comment type="similarity">
    <text evidence="2 11">Belongs to the G-protein coupled receptor T2R family.</text>
</comment>
<evidence type="ECO:0000259" key="14">
    <source>
        <dbReference type="PROSITE" id="PS50262"/>
    </source>
</evidence>
<keyword evidence="5 12" id="KW-0812">Transmembrane</keyword>
<dbReference type="OMA" id="CSIITEL"/>
<dbReference type="PANTHER" id="PTHR11394:SF47">
    <property type="entry name" value="TASTE RECEPTOR TYPE 2 MEMBER 40"/>
    <property type="match status" value="1"/>
</dbReference>
<dbReference type="InterPro" id="IPR007960">
    <property type="entry name" value="TAS2R"/>
</dbReference>
<evidence type="ECO:0000256" key="12">
    <source>
        <dbReference type="RuleBase" id="RU004424"/>
    </source>
</evidence>
<sequence>SFDKYLTPKQCHYYKIVFAFSWSGTNLILQFGFFGNMFIILEYFLEYRRRQTLQSYELIVMLLAFCSIITELSTVIWCFVYFLDLCTNVGEMLYFVNDSIITFFPKSAIWFTAWLCFVYCVKIVKVNWRFFLRLKQRISLLVKFMIAWTLLLCFSISIPVSFQIEFTPNITQMCRLYYKSSGKIESRLIYSSFLSMSTSFLPLVLMLFSSLGIVIFLCRHSRNMDKNINSSSSSRNEAHVSVAIMLLCLIALFVACAGTALSANLQIATGEFDLAVAIILTQLIYSAGSPVILITGTVKLRNGFEKRF</sequence>
<evidence type="ECO:0000313" key="15">
    <source>
        <dbReference type="Ensembl" id="ENSLACP00000001185.1"/>
    </source>
</evidence>
<evidence type="ECO:0000256" key="5">
    <source>
        <dbReference type="ARBA" id="ARBA00022692"/>
    </source>
</evidence>
<name>H2ZUW4_LATCH</name>
<evidence type="ECO:0000256" key="10">
    <source>
        <dbReference type="ARBA" id="ARBA00023224"/>
    </source>
</evidence>
<evidence type="ECO:0000256" key="13">
    <source>
        <dbReference type="SAM" id="Phobius"/>
    </source>
</evidence>
<evidence type="ECO:0000256" key="8">
    <source>
        <dbReference type="ARBA" id="ARBA00023136"/>
    </source>
</evidence>
<dbReference type="GO" id="GO:0033038">
    <property type="term" value="F:bitter taste receptor activity"/>
    <property type="evidence" value="ECO:0007669"/>
    <property type="project" value="InterPro"/>
</dbReference>
<keyword evidence="7 12" id="KW-0297">G-protein coupled receptor</keyword>
<keyword evidence="9 12" id="KW-0675">Receptor</keyword>
<keyword evidence="16" id="KW-1185">Reference proteome</keyword>
<evidence type="ECO:0000256" key="3">
    <source>
        <dbReference type="ARBA" id="ARBA00022480"/>
    </source>
</evidence>